<sequence length="134" mass="15370">MEEARALSKRTLHYNSKIPVDSKDFPYLIGAWKDIEEALAHWIPNQTINLPIETGQDCTVSITETESAESKTVSESGKAHNPATKKYKIFYESDGENEFDNLEMDFDHFCDGDEPGENDVLYFVLNENYHVENF</sequence>
<name>E9I4F0_DAPPU</name>
<keyword evidence="2" id="KW-1185">Reference proteome</keyword>
<accession>E9I4F0</accession>
<dbReference type="KEGG" id="dpx:DAPPUDRAFT_274570"/>
<dbReference type="EMBL" id="GL735008">
    <property type="protein sequence ID" value="EFX61128.1"/>
    <property type="molecule type" value="Genomic_DNA"/>
</dbReference>
<gene>
    <name evidence="1" type="ORF">DAPPUDRAFT_274570</name>
</gene>
<proteinExistence type="predicted"/>
<protein>
    <submittedName>
        <fullName evidence="1">Uncharacterized protein</fullName>
    </submittedName>
</protein>
<dbReference type="HOGENOM" id="CLU_1898339_0_0_1"/>
<reference evidence="1 2" key="1">
    <citation type="journal article" date="2011" name="Science">
        <title>The ecoresponsive genome of Daphnia pulex.</title>
        <authorList>
            <person name="Colbourne J.K."/>
            <person name="Pfrender M.E."/>
            <person name="Gilbert D."/>
            <person name="Thomas W.K."/>
            <person name="Tucker A."/>
            <person name="Oakley T.H."/>
            <person name="Tokishita S."/>
            <person name="Aerts A."/>
            <person name="Arnold G.J."/>
            <person name="Basu M.K."/>
            <person name="Bauer D.J."/>
            <person name="Caceres C.E."/>
            <person name="Carmel L."/>
            <person name="Casola C."/>
            <person name="Choi J.H."/>
            <person name="Detter J.C."/>
            <person name="Dong Q."/>
            <person name="Dusheyko S."/>
            <person name="Eads B.D."/>
            <person name="Frohlich T."/>
            <person name="Geiler-Samerotte K.A."/>
            <person name="Gerlach D."/>
            <person name="Hatcher P."/>
            <person name="Jogdeo S."/>
            <person name="Krijgsveld J."/>
            <person name="Kriventseva E.V."/>
            <person name="Kultz D."/>
            <person name="Laforsch C."/>
            <person name="Lindquist E."/>
            <person name="Lopez J."/>
            <person name="Manak J.R."/>
            <person name="Muller J."/>
            <person name="Pangilinan J."/>
            <person name="Patwardhan R.P."/>
            <person name="Pitluck S."/>
            <person name="Pritham E.J."/>
            <person name="Rechtsteiner A."/>
            <person name="Rho M."/>
            <person name="Rogozin I.B."/>
            <person name="Sakarya O."/>
            <person name="Salamov A."/>
            <person name="Schaack S."/>
            <person name="Shapiro H."/>
            <person name="Shiga Y."/>
            <person name="Skalitzky C."/>
            <person name="Smith Z."/>
            <person name="Souvorov A."/>
            <person name="Sung W."/>
            <person name="Tang Z."/>
            <person name="Tsuchiya D."/>
            <person name="Tu H."/>
            <person name="Vos H."/>
            <person name="Wang M."/>
            <person name="Wolf Y.I."/>
            <person name="Yamagata H."/>
            <person name="Yamada T."/>
            <person name="Ye Y."/>
            <person name="Shaw J.R."/>
            <person name="Andrews J."/>
            <person name="Crease T.J."/>
            <person name="Tang H."/>
            <person name="Lucas S.M."/>
            <person name="Robertson H.M."/>
            <person name="Bork P."/>
            <person name="Koonin E.V."/>
            <person name="Zdobnov E.M."/>
            <person name="Grigoriev I.V."/>
            <person name="Lynch M."/>
            <person name="Boore J.L."/>
        </authorList>
    </citation>
    <scope>NUCLEOTIDE SEQUENCE [LARGE SCALE GENOMIC DNA]</scope>
</reference>
<dbReference type="InParanoid" id="E9I4F0"/>
<dbReference type="Proteomes" id="UP000000305">
    <property type="component" value="Unassembled WGS sequence"/>
</dbReference>
<dbReference type="AlphaFoldDB" id="E9I4F0"/>
<evidence type="ECO:0000313" key="1">
    <source>
        <dbReference type="EMBL" id="EFX61128.1"/>
    </source>
</evidence>
<organism evidence="1 2">
    <name type="scientific">Daphnia pulex</name>
    <name type="common">Water flea</name>
    <dbReference type="NCBI Taxonomy" id="6669"/>
    <lineage>
        <taxon>Eukaryota</taxon>
        <taxon>Metazoa</taxon>
        <taxon>Ecdysozoa</taxon>
        <taxon>Arthropoda</taxon>
        <taxon>Crustacea</taxon>
        <taxon>Branchiopoda</taxon>
        <taxon>Diplostraca</taxon>
        <taxon>Cladocera</taxon>
        <taxon>Anomopoda</taxon>
        <taxon>Daphniidae</taxon>
        <taxon>Daphnia</taxon>
    </lineage>
</organism>
<evidence type="ECO:0000313" key="2">
    <source>
        <dbReference type="Proteomes" id="UP000000305"/>
    </source>
</evidence>